<dbReference type="InterPro" id="IPR050598">
    <property type="entry name" value="AminoAcid_Transporter"/>
</dbReference>
<name>A0A7J5ZF99_DISMA</name>
<keyword evidence="1" id="KW-0472">Membrane</keyword>
<dbReference type="EMBL" id="JAAKFY010000003">
    <property type="protein sequence ID" value="KAF3859307.1"/>
    <property type="molecule type" value="Genomic_DNA"/>
</dbReference>
<proteinExistence type="predicted"/>
<sequence length="112" mass="13042">MLFVGAREGHWPPIFSMIHIRRHTPLPAVLLLVPLVIAVTFTVVCFFIVGLSLYSDPWNTGISCALTLTGVPVYYLTIYRYRLPHSWRRFFDYLSKQLQILLEVAQQEVRTY</sequence>
<evidence type="ECO:0000256" key="1">
    <source>
        <dbReference type="SAM" id="Phobius"/>
    </source>
</evidence>
<evidence type="ECO:0000313" key="3">
    <source>
        <dbReference type="Proteomes" id="UP000518266"/>
    </source>
</evidence>
<dbReference type="GO" id="GO:0015179">
    <property type="term" value="F:L-amino acid transmembrane transporter activity"/>
    <property type="evidence" value="ECO:0007669"/>
    <property type="project" value="TreeGrafter"/>
</dbReference>
<dbReference type="Proteomes" id="UP000518266">
    <property type="component" value="Unassembled WGS sequence"/>
</dbReference>
<accession>A0A7J5ZF99</accession>
<comment type="caution">
    <text evidence="2">The sequence shown here is derived from an EMBL/GenBank/DDBJ whole genome shotgun (WGS) entry which is preliminary data.</text>
</comment>
<feature type="transmembrane region" description="Helical" evidence="1">
    <location>
        <begin position="26"/>
        <end position="54"/>
    </location>
</feature>
<dbReference type="PANTHER" id="PTHR11785">
    <property type="entry name" value="AMINO ACID TRANSPORTER"/>
    <property type="match status" value="1"/>
</dbReference>
<dbReference type="OrthoDB" id="10062876at2759"/>
<gene>
    <name evidence="2" type="ORF">F7725_021706</name>
</gene>
<keyword evidence="1" id="KW-1133">Transmembrane helix</keyword>
<keyword evidence="3" id="KW-1185">Reference proteome</keyword>
<reference evidence="2 3" key="1">
    <citation type="submission" date="2020-03" db="EMBL/GenBank/DDBJ databases">
        <title>Dissostichus mawsoni Genome sequencing and assembly.</title>
        <authorList>
            <person name="Park H."/>
        </authorList>
    </citation>
    <scope>NUCLEOTIDE SEQUENCE [LARGE SCALE GENOMIC DNA]</scope>
    <source>
        <strain evidence="2">DM0001</strain>
        <tissue evidence="2">Muscle</tissue>
    </source>
</reference>
<organism evidence="2 3">
    <name type="scientific">Dissostichus mawsoni</name>
    <name type="common">Antarctic cod</name>
    <dbReference type="NCBI Taxonomy" id="36200"/>
    <lineage>
        <taxon>Eukaryota</taxon>
        <taxon>Metazoa</taxon>
        <taxon>Chordata</taxon>
        <taxon>Craniata</taxon>
        <taxon>Vertebrata</taxon>
        <taxon>Euteleostomi</taxon>
        <taxon>Actinopterygii</taxon>
        <taxon>Neopterygii</taxon>
        <taxon>Teleostei</taxon>
        <taxon>Neoteleostei</taxon>
        <taxon>Acanthomorphata</taxon>
        <taxon>Eupercaria</taxon>
        <taxon>Perciformes</taxon>
        <taxon>Notothenioidei</taxon>
        <taxon>Nototheniidae</taxon>
        <taxon>Dissostichus</taxon>
    </lineage>
</organism>
<protein>
    <submittedName>
        <fullName evidence="2">Uncharacterized protein</fullName>
    </submittedName>
</protein>
<feature type="transmembrane region" description="Helical" evidence="1">
    <location>
        <begin position="60"/>
        <end position="79"/>
    </location>
</feature>
<dbReference type="PANTHER" id="PTHR11785:SF246">
    <property type="entry name" value="CYSTINE_GLUTAMATE TRANSPORTER"/>
    <property type="match status" value="1"/>
</dbReference>
<keyword evidence="1" id="KW-0812">Transmembrane</keyword>
<evidence type="ECO:0000313" key="2">
    <source>
        <dbReference type="EMBL" id="KAF3859307.1"/>
    </source>
</evidence>
<dbReference type="AlphaFoldDB" id="A0A7J5ZF99"/>